<comment type="similarity">
    <text evidence="7">Belongs to the bacterial secretin family.</text>
</comment>
<dbReference type="PANTHER" id="PTHR30604:SF1">
    <property type="entry name" value="DNA UTILIZATION PROTEIN HOFQ"/>
    <property type="match status" value="1"/>
</dbReference>
<keyword evidence="5" id="KW-0472">Membrane</keyword>
<dbReference type="EMBL" id="JAHZSS010000002">
    <property type="protein sequence ID" value="MBW8190019.1"/>
    <property type="molecule type" value="Genomic_DNA"/>
</dbReference>
<evidence type="ECO:0000256" key="7">
    <source>
        <dbReference type="RuleBase" id="RU004003"/>
    </source>
</evidence>
<dbReference type="SMART" id="SM00965">
    <property type="entry name" value="STN"/>
    <property type="match status" value="1"/>
</dbReference>
<evidence type="ECO:0000256" key="2">
    <source>
        <dbReference type="ARBA" id="ARBA00022448"/>
    </source>
</evidence>
<dbReference type="RefSeq" id="WP_220102693.1">
    <property type="nucleotide sequence ID" value="NZ_JAHZSS010000002.1"/>
</dbReference>
<evidence type="ECO:0000256" key="1">
    <source>
        <dbReference type="ARBA" id="ARBA00004370"/>
    </source>
</evidence>
<name>A0ABS7ECS1_9GAMM</name>
<dbReference type="Pfam" id="PF11741">
    <property type="entry name" value="AMIN"/>
    <property type="match status" value="1"/>
</dbReference>
<dbReference type="InterPro" id="IPR011662">
    <property type="entry name" value="Secretin/TonB_short_N"/>
</dbReference>
<dbReference type="InterPro" id="IPR001775">
    <property type="entry name" value="GspD/PilQ"/>
</dbReference>
<dbReference type="InterPro" id="IPR005644">
    <property type="entry name" value="NolW-like"/>
</dbReference>
<dbReference type="Gene3D" id="2.60.40.3470">
    <property type="match status" value="1"/>
</dbReference>
<dbReference type="PANTHER" id="PTHR30604">
    <property type="entry name" value="PROTEIN TRANSPORT PROTEIN HOFQ"/>
    <property type="match status" value="1"/>
</dbReference>
<comment type="subcellular location">
    <subcellularLocation>
        <location evidence="8">Cell outer membrane</location>
    </subcellularLocation>
    <subcellularLocation>
        <location evidence="1">Membrane</location>
    </subcellularLocation>
</comment>
<comment type="caution">
    <text evidence="10">The sequence shown here is derived from an EMBL/GenBank/DDBJ whole genome shotgun (WGS) entry which is preliminary data.</text>
</comment>
<dbReference type="InterPro" id="IPR051808">
    <property type="entry name" value="Type_IV_pilus_biogenesis"/>
</dbReference>
<dbReference type="Gene3D" id="3.30.1370.120">
    <property type="match status" value="1"/>
</dbReference>
<evidence type="ECO:0000313" key="11">
    <source>
        <dbReference type="Proteomes" id="UP001166251"/>
    </source>
</evidence>
<dbReference type="Proteomes" id="UP001166251">
    <property type="component" value="Unassembled WGS sequence"/>
</dbReference>
<evidence type="ECO:0000256" key="6">
    <source>
        <dbReference type="ARBA" id="ARBA00023237"/>
    </source>
</evidence>
<keyword evidence="4" id="KW-0653">Protein transport</keyword>
<gene>
    <name evidence="10" type="ORF">K0504_03145</name>
</gene>
<dbReference type="NCBIfam" id="TIGR02515">
    <property type="entry name" value="IV_pilus_PilQ"/>
    <property type="match status" value="1"/>
</dbReference>
<evidence type="ECO:0000313" key="10">
    <source>
        <dbReference type="EMBL" id="MBW8190019.1"/>
    </source>
</evidence>
<evidence type="ECO:0000256" key="8">
    <source>
        <dbReference type="RuleBase" id="RU004004"/>
    </source>
</evidence>
<keyword evidence="6" id="KW-0998">Cell outer membrane</keyword>
<organism evidence="10 11">
    <name type="scientific">Neiella holothuriorum</name>
    <dbReference type="NCBI Taxonomy" id="2870530"/>
    <lineage>
        <taxon>Bacteria</taxon>
        <taxon>Pseudomonadati</taxon>
        <taxon>Pseudomonadota</taxon>
        <taxon>Gammaproteobacteria</taxon>
        <taxon>Alteromonadales</taxon>
        <taxon>Echinimonadaceae</taxon>
        <taxon>Neiella</taxon>
    </lineage>
</organism>
<dbReference type="PRINTS" id="PR01032">
    <property type="entry name" value="PHAGEIV"/>
</dbReference>
<protein>
    <submittedName>
        <fullName evidence="10">Type IV pilus secretin PilQ family protein</fullName>
    </submittedName>
</protein>
<sequence length="685" mass="75030">MKIDQRIGAGLVLTQRIWRAFIITLLWFPCVVLASQPQLIDVRYNGLVDDQFQLELIFDQPYLPPTTSVANLPEQIIVTFPETVSAMTLSTIPVGDKGVQRINFFQTAEGLAVHTIMDRLRPYSGRIQGNSYILNLGNDDTSSKDQPSYLNKITAIDFRRGEHGAGNVLVFLERSSVAADVSQQGDKIVMSFFDVAIANALVALLDVTDFATVVDFIDVQQDRQKVTMTVASNGDYRFSHQQVDNLFTLSVEPVLEEEIALAQNQYTGKPISLNFQDIPVRTVLQIIADHNGFNLVTTDSIAGNMTLRLDGVPWDQALDMILKIRGLGKRMEGNILLVAPSEELAIREAQELRAQQEVEKLAPLFSEYVQINYAKAEDIAELLKNDDANMLSERGSVTVDERTNTLLIRDTTEQLEEVRGLIAVLDRPVKQVQIESRVVTILDTVSEDIGVRWGITNTFDAGSGNGSTSGSLEGADDANNGIVPSIADRLNVDLPVANPAGSIAFQVAKLADGTIIDLELSALEVENKGEIIASPRITTANQKPAYIEQGVEIPYEESTSSGATNIEFKKAVLSLRVTPHITPDNRIILDLVITQDTQGEEVPTSTGGSAVAIDKQEIGTQVLVDNGETVVLGGIYQQTTSKSVSKVPILGDLPAVGWLFRNTSESNEKRELLIFVTPRIITETL</sequence>
<dbReference type="InterPro" id="IPR038591">
    <property type="entry name" value="NolW-like_sf"/>
</dbReference>
<keyword evidence="11" id="KW-1185">Reference proteome</keyword>
<keyword evidence="3" id="KW-0732">Signal</keyword>
<keyword evidence="2 8" id="KW-0813">Transport</keyword>
<dbReference type="InterPro" id="IPR004846">
    <property type="entry name" value="T2SS/T3SS_dom"/>
</dbReference>
<evidence type="ECO:0000256" key="4">
    <source>
        <dbReference type="ARBA" id="ARBA00022927"/>
    </source>
</evidence>
<reference evidence="10" key="1">
    <citation type="submission" date="2021-07" db="EMBL/GenBank/DDBJ databases">
        <title>Neiella marina sp. nov., isolated from the intestinal content of sea cucumber Apostichopus japonicus.</title>
        <authorList>
            <person name="Bai X."/>
        </authorList>
    </citation>
    <scope>NUCLEOTIDE SEQUENCE</scope>
    <source>
        <strain evidence="10">126</strain>
    </source>
</reference>
<evidence type="ECO:0000256" key="3">
    <source>
        <dbReference type="ARBA" id="ARBA00022729"/>
    </source>
</evidence>
<dbReference type="PRINTS" id="PR00811">
    <property type="entry name" value="BCTERIALGSPD"/>
</dbReference>
<evidence type="ECO:0000259" key="9">
    <source>
        <dbReference type="SMART" id="SM00965"/>
    </source>
</evidence>
<dbReference type="Gene3D" id="3.30.1370.130">
    <property type="match status" value="1"/>
</dbReference>
<dbReference type="InterPro" id="IPR013355">
    <property type="entry name" value="Pilus_4_PilQ"/>
</dbReference>
<dbReference type="Pfam" id="PF03958">
    <property type="entry name" value="Secretin_N"/>
    <property type="match status" value="1"/>
</dbReference>
<proteinExistence type="inferred from homology"/>
<evidence type="ECO:0000256" key="5">
    <source>
        <dbReference type="ARBA" id="ARBA00023136"/>
    </source>
</evidence>
<accession>A0ABS7ECS1</accession>
<dbReference type="Pfam" id="PF00263">
    <property type="entry name" value="Secretin"/>
    <property type="match status" value="1"/>
</dbReference>
<feature type="domain" description="Secretin/TonB short N-terminal" evidence="9">
    <location>
        <begin position="293"/>
        <end position="341"/>
    </location>
</feature>
<dbReference type="InterPro" id="IPR021731">
    <property type="entry name" value="AMIN_dom"/>
</dbReference>